<evidence type="ECO:0000256" key="1">
    <source>
        <dbReference type="SAM" id="Phobius"/>
    </source>
</evidence>
<dbReference type="SUPFAM" id="SSF103473">
    <property type="entry name" value="MFS general substrate transporter"/>
    <property type="match status" value="1"/>
</dbReference>
<dbReference type="EMBL" id="JAQFWP010000007">
    <property type="protein sequence ID" value="MDA2804023.1"/>
    <property type="molecule type" value="Genomic_DNA"/>
</dbReference>
<dbReference type="Proteomes" id="UP001165685">
    <property type="component" value="Unassembled WGS sequence"/>
</dbReference>
<name>A0ABT4TH38_9ACTN</name>
<accession>A0ABT4TH38</accession>
<gene>
    <name evidence="2" type="ORF">O4U47_05830</name>
</gene>
<keyword evidence="1" id="KW-0812">Transmembrane</keyword>
<keyword evidence="3" id="KW-1185">Reference proteome</keyword>
<dbReference type="Pfam" id="PF19609">
    <property type="entry name" value="DUF6114"/>
    <property type="match status" value="1"/>
</dbReference>
<reference evidence="2" key="1">
    <citation type="submission" date="2023-01" db="EMBL/GenBank/DDBJ databases">
        <title>Draft genome sequence of Nocardiopsis sp. LSu2-4 isolated from halophytes.</title>
        <authorList>
            <person name="Duangmal K."/>
            <person name="Chantavorakit T."/>
        </authorList>
    </citation>
    <scope>NUCLEOTIDE SEQUENCE</scope>
    <source>
        <strain evidence="2">LSu2-4</strain>
    </source>
</reference>
<feature type="transmembrane region" description="Helical" evidence="1">
    <location>
        <begin position="92"/>
        <end position="108"/>
    </location>
</feature>
<organism evidence="2 3">
    <name type="scientific">Nocardiopsis suaedae</name>
    <dbReference type="NCBI Taxonomy" id="3018444"/>
    <lineage>
        <taxon>Bacteria</taxon>
        <taxon>Bacillati</taxon>
        <taxon>Actinomycetota</taxon>
        <taxon>Actinomycetes</taxon>
        <taxon>Streptosporangiales</taxon>
        <taxon>Nocardiopsidaceae</taxon>
        <taxon>Nocardiopsis</taxon>
    </lineage>
</organism>
<dbReference type="RefSeq" id="WP_270676509.1">
    <property type="nucleotide sequence ID" value="NZ_JAQFWP010000007.1"/>
</dbReference>
<feature type="transmembrane region" description="Helical" evidence="1">
    <location>
        <begin position="36"/>
        <end position="54"/>
    </location>
</feature>
<sequence length="141" mass="14604">MFLIPASAASAAPGRVRRGRLTRRGRFRHWRRSRPFWGGLLVTAGGAAVALAPLAPLPLIFQQGVAGVSGYAVGLLMVAVGVLSWAQPAQRVFFGLTAVLLSLFSFPASNFGGFGVGMLLGLTGGALLTAWIPGGSADRAE</sequence>
<comment type="caution">
    <text evidence="2">The sequence shown here is derived from an EMBL/GenBank/DDBJ whole genome shotgun (WGS) entry which is preliminary data.</text>
</comment>
<feature type="transmembrane region" description="Helical" evidence="1">
    <location>
        <begin position="114"/>
        <end position="132"/>
    </location>
</feature>
<protein>
    <submittedName>
        <fullName evidence="2">DUF6114 domain-containing protein</fullName>
    </submittedName>
</protein>
<evidence type="ECO:0000313" key="2">
    <source>
        <dbReference type="EMBL" id="MDA2804023.1"/>
    </source>
</evidence>
<evidence type="ECO:0000313" key="3">
    <source>
        <dbReference type="Proteomes" id="UP001165685"/>
    </source>
</evidence>
<feature type="transmembrane region" description="Helical" evidence="1">
    <location>
        <begin position="60"/>
        <end position="85"/>
    </location>
</feature>
<keyword evidence="1" id="KW-0472">Membrane</keyword>
<proteinExistence type="predicted"/>
<keyword evidence="1" id="KW-1133">Transmembrane helix</keyword>
<dbReference type="InterPro" id="IPR046096">
    <property type="entry name" value="DUF6114"/>
</dbReference>
<dbReference type="InterPro" id="IPR036259">
    <property type="entry name" value="MFS_trans_sf"/>
</dbReference>